<sequence>MRRSAITVVAAVLFASVLTMLALTRSTTPVAPTNAASPLDLVPPHNEAAELAAAGGGATPNETLDLAKSSGEDVTLDMVKRMRAQADAVPAAASGIAWQQLGPYNIGGRMTDVVADRDHANTVIGSAASGGIWKSTDGGANWTSIWPDRNVQAMGAIAQAPDRTLWAGTGEANPPGGGLTYFGDGIYKSTDEGQTWKHMGLPDSAAFGRIAVDPKNSNRVFAAATGHIARSVSQRGIYRTEDAGETWERVLAPDTPMTGGVDLEIHPTNPDIVYASLWDHKRTNGTRTYGGLGSGLFRSKDGGDTWERLENIIDPLPAYDQTQTGLKKDASLGRIGIALAPSNPNKLYVVAGGPTGPDKGFYFSNDGGDTLRVGGRAYANNGFQWWFGKIWVDPEDENHIFNADVNLRRSTDGGMSWANVTNGPTSVRPPLHADQQGMDFDPSTIDGDPATPVRVFLGNDGGMWRSEADGVTNSWVKASNQPWNQSYHLAVSPFDWKRQIIGLQDNGSNKTWTTAEPSPSDPELRNVWNDAGGGDGHYNAIDPHDDRIYYTCSQSSGAGSHSCWRRIDSETGTQASRVAQIDAPGQRYTTDAPIVIDPNTPPKAEDGSQPPNAIYIGGNYIGRSLNRGTAFSVISPTDSTPADPTDPTDALPGAIPASEIDIGLYTNLYGAVTTLAPAKSATPVPFAQVIYAGTDTGRVWKTENAGQTWERMQGLPERWVNKIVADPDDPNHAYIGFSGFRQGDDSASVWETKDGGDTWKNVSYNMPNGPVDMLEYDPRGNVLFAATDVGVFDLKDGDTSWYEISVGLPNVPVHDLKLSGDGKRLIIATFGRSNFVLPLFTDAVDGGGAGGTAGGSVPATLSLSVNPASFPTFTPGVEQDYQTKTTANVISTAGDATLSVSEPGHMTNGAFSLPEPLRVELSKSTWTAPVSNDSVDVTFKQLIKRTDALRTGTYSKTLTFTLSTTNP</sequence>
<proteinExistence type="predicted"/>
<dbReference type="SUPFAM" id="SSF110296">
    <property type="entry name" value="Oligoxyloglucan reducing end-specific cellobiohydrolase"/>
    <property type="match status" value="2"/>
</dbReference>
<dbReference type="PANTHER" id="PTHR43739">
    <property type="entry name" value="XYLOGLUCANASE (EUROFUNG)"/>
    <property type="match status" value="1"/>
</dbReference>
<evidence type="ECO:0000256" key="2">
    <source>
        <dbReference type="SAM" id="SignalP"/>
    </source>
</evidence>
<feature type="signal peptide" evidence="2">
    <location>
        <begin position="1"/>
        <end position="22"/>
    </location>
</feature>
<evidence type="ECO:0000313" key="4">
    <source>
        <dbReference type="EMBL" id="MDA0142252.1"/>
    </source>
</evidence>
<dbReference type="InterPro" id="IPR031778">
    <property type="entry name" value="Sortilin_N"/>
</dbReference>
<protein>
    <recommendedName>
        <fullName evidence="3">Sortilin N-terminal domain-containing protein</fullName>
    </recommendedName>
</protein>
<evidence type="ECO:0000259" key="3">
    <source>
        <dbReference type="Pfam" id="PF15902"/>
    </source>
</evidence>
<dbReference type="Proteomes" id="UP001147700">
    <property type="component" value="Unassembled WGS sequence"/>
</dbReference>
<keyword evidence="1" id="KW-0677">Repeat</keyword>
<evidence type="ECO:0000313" key="5">
    <source>
        <dbReference type="Proteomes" id="UP001147700"/>
    </source>
</evidence>
<dbReference type="CDD" id="cd15482">
    <property type="entry name" value="Sialidase_non-viral"/>
    <property type="match status" value="1"/>
</dbReference>
<dbReference type="Pfam" id="PF15902">
    <property type="entry name" value="Sortilin-Vps10"/>
    <property type="match status" value="1"/>
</dbReference>
<dbReference type="EMBL" id="JAPCID010000080">
    <property type="protein sequence ID" value="MDA0142252.1"/>
    <property type="molecule type" value="Genomic_DNA"/>
</dbReference>
<organism evidence="4 5">
    <name type="scientific">Solirubrobacter deserti</name>
    <dbReference type="NCBI Taxonomy" id="2282478"/>
    <lineage>
        <taxon>Bacteria</taxon>
        <taxon>Bacillati</taxon>
        <taxon>Actinomycetota</taxon>
        <taxon>Thermoleophilia</taxon>
        <taxon>Solirubrobacterales</taxon>
        <taxon>Solirubrobacteraceae</taxon>
        <taxon>Solirubrobacter</taxon>
    </lineage>
</organism>
<keyword evidence="5" id="KW-1185">Reference proteome</keyword>
<feature type="chain" id="PRO_5046508577" description="Sortilin N-terminal domain-containing protein" evidence="2">
    <location>
        <begin position="23"/>
        <end position="967"/>
    </location>
</feature>
<gene>
    <name evidence="4" type="ORF">OJ962_32510</name>
</gene>
<dbReference type="InterPro" id="IPR036278">
    <property type="entry name" value="Sialidase_sf"/>
</dbReference>
<dbReference type="Gene3D" id="2.130.10.10">
    <property type="entry name" value="YVTN repeat-like/Quinoprotein amine dehydrogenase"/>
    <property type="match status" value="4"/>
</dbReference>
<keyword evidence="2" id="KW-0732">Signal</keyword>
<feature type="domain" description="Sortilin N-terminal" evidence="3">
    <location>
        <begin position="186"/>
        <end position="311"/>
    </location>
</feature>
<dbReference type="InterPro" id="IPR015943">
    <property type="entry name" value="WD40/YVTN_repeat-like_dom_sf"/>
</dbReference>
<dbReference type="RefSeq" id="WP_202958602.1">
    <property type="nucleotide sequence ID" value="NZ_JAPCID010000080.1"/>
</dbReference>
<reference evidence="4" key="1">
    <citation type="submission" date="2022-10" db="EMBL/GenBank/DDBJ databases">
        <title>The WGS of Solirubrobacter sp. CPCC 204708.</title>
        <authorList>
            <person name="Jiang Z."/>
        </authorList>
    </citation>
    <scope>NUCLEOTIDE SEQUENCE</scope>
    <source>
        <strain evidence="4">CPCC 204708</strain>
    </source>
</reference>
<dbReference type="SUPFAM" id="SSF50939">
    <property type="entry name" value="Sialidases"/>
    <property type="match status" value="1"/>
</dbReference>
<dbReference type="InterPro" id="IPR052025">
    <property type="entry name" value="Xyloglucanase_GH74"/>
</dbReference>
<accession>A0ABT4RUJ9</accession>
<comment type="caution">
    <text evidence="4">The sequence shown here is derived from an EMBL/GenBank/DDBJ whole genome shotgun (WGS) entry which is preliminary data.</text>
</comment>
<name>A0ABT4RUJ9_9ACTN</name>
<evidence type="ECO:0000256" key="1">
    <source>
        <dbReference type="ARBA" id="ARBA00022737"/>
    </source>
</evidence>
<dbReference type="PANTHER" id="PTHR43739:SF5">
    <property type="entry name" value="EXO-ALPHA-SIALIDASE"/>
    <property type="match status" value="1"/>
</dbReference>